<reference evidence="2" key="1">
    <citation type="submission" date="2020-05" db="EMBL/GenBank/DDBJ databases">
        <title>Phylogenomic resolution of chytrid fungi.</title>
        <authorList>
            <person name="Stajich J.E."/>
            <person name="Amses K."/>
            <person name="Simmons R."/>
            <person name="Seto K."/>
            <person name="Myers J."/>
            <person name="Bonds A."/>
            <person name="Quandt C.A."/>
            <person name="Barry K."/>
            <person name="Liu P."/>
            <person name="Grigoriev I."/>
            <person name="Longcore J.E."/>
            <person name="James T.Y."/>
        </authorList>
    </citation>
    <scope>NUCLEOTIDE SEQUENCE</scope>
    <source>
        <strain evidence="2">JEL0513</strain>
    </source>
</reference>
<dbReference type="Pfam" id="PF14769">
    <property type="entry name" value="CLAMP"/>
    <property type="match status" value="1"/>
</dbReference>
<comment type="caution">
    <text evidence="2">The sequence shown here is derived from an EMBL/GenBank/DDBJ whole genome shotgun (WGS) entry which is preliminary data.</text>
</comment>
<evidence type="ECO:0000256" key="1">
    <source>
        <dbReference type="SAM" id="MobiDB-lite"/>
    </source>
</evidence>
<accession>A0AAD5T7N2</accession>
<dbReference type="Proteomes" id="UP001211907">
    <property type="component" value="Unassembled WGS sequence"/>
</dbReference>
<dbReference type="AlphaFoldDB" id="A0AAD5T7N2"/>
<name>A0AAD5T7N2_9FUNG</name>
<dbReference type="EMBL" id="JADGJH010000306">
    <property type="protein sequence ID" value="KAJ3131249.1"/>
    <property type="molecule type" value="Genomic_DNA"/>
</dbReference>
<organism evidence="2 3">
    <name type="scientific">Physocladia obscura</name>
    <dbReference type="NCBI Taxonomy" id="109957"/>
    <lineage>
        <taxon>Eukaryota</taxon>
        <taxon>Fungi</taxon>
        <taxon>Fungi incertae sedis</taxon>
        <taxon>Chytridiomycota</taxon>
        <taxon>Chytridiomycota incertae sedis</taxon>
        <taxon>Chytridiomycetes</taxon>
        <taxon>Chytridiales</taxon>
        <taxon>Chytriomycetaceae</taxon>
        <taxon>Physocladia</taxon>
    </lineage>
</organism>
<dbReference type="InterPro" id="IPR032727">
    <property type="entry name" value="CLAMP"/>
</dbReference>
<gene>
    <name evidence="2" type="ORF">HK100_006595</name>
</gene>
<feature type="compositionally biased region" description="Polar residues" evidence="1">
    <location>
        <begin position="1"/>
        <end position="12"/>
    </location>
</feature>
<feature type="region of interest" description="Disordered" evidence="1">
    <location>
        <begin position="1"/>
        <end position="35"/>
    </location>
</feature>
<evidence type="ECO:0000313" key="3">
    <source>
        <dbReference type="Proteomes" id="UP001211907"/>
    </source>
</evidence>
<dbReference type="PANTHER" id="PTHR28457:SF1">
    <property type="entry name" value="CILIA- AND FLAGELLA-ASSOCIATED PROTEIN 119"/>
    <property type="match status" value="1"/>
</dbReference>
<evidence type="ECO:0000313" key="2">
    <source>
        <dbReference type="EMBL" id="KAJ3131249.1"/>
    </source>
</evidence>
<proteinExistence type="predicted"/>
<sequence length="281" mass="31610">MGPQPKKSNSSAIIKPENLKGRDSKSASSKQGSRLRRQPTDFDWIDSADQADWLCLTHEQISEIGVLELEDSFNKIAIILNYTAWREEIHQSVMMTFFFGVYQTSADSENGSPIRAIEKFKALVTANSAASNFDDLFGPRESKLIVDYALSGIFQHHKLYQYVALNDQNVVINSINVHVEEPIAPAPLIEAITLETYEAEQAKIKQIEVEARLELERVEAEKRTAAANPFDVLEPETIKQVASDTVTMMLKSIADEIDAHLDDQKDRFMQQALRLSNLLPS</sequence>
<dbReference type="PANTHER" id="PTHR28457">
    <property type="entry name" value="COILED-COIL DOMAIN-CONTAINING PROTEIN 189"/>
    <property type="match status" value="1"/>
</dbReference>
<keyword evidence="3" id="KW-1185">Reference proteome</keyword>
<protein>
    <submittedName>
        <fullName evidence="2">Uncharacterized protein</fullName>
    </submittedName>
</protein>